<protein>
    <submittedName>
        <fullName evidence="3">DNA-dependent protein kinase catalytic subunit CC1/2 domain-containing protein</fullName>
    </submittedName>
</protein>
<keyword evidence="2" id="KW-1185">Reference proteome</keyword>
<organism evidence="2 3">
    <name type="scientific">Romanomermis culicivorax</name>
    <name type="common">Nematode worm</name>
    <dbReference type="NCBI Taxonomy" id="13658"/>
    <lineage>
        <taxon>Eukaryota</taxon>
        <taxon>Metazoa</taxon>
        <taxon>Ecdysozoa</taxon>
        <taxon>Nematoda</taxon>
        <taxon>Enoplea</taxon>
        <taxon>Dorylaimia</taxon>
        <taxon>Mermithida</taxon>
        <taxon>Mermithoidea</taxon>
        <taxon>Mermithidae</taxon>
        <taxon>Romanomermis</taxon>
    </lineage>
</organism>
<sequence length="193" mass="22968">TAAESPEDPILRDFSAKCLDEYLSWSVRQNRSENVDKFFLRLIDICRHNNCRKRLAACQIFNGIYRTFREYDDLIDKYLLELFVDYMLCLQKCQYEDSDGIVCTIASERTIAHLERILIKKRILLSKKEHFRITPRVLKDATVPSFVDWLFHNIGKTDVKFRRKCLELMLNLESKVSLRDRCQKESLHSLIER</sequence>
<dbReference type="InterPro" id="IPR046803">
    <property type="entry name" value="DNAPKcs_CC1-2"/>
</dbReference>
<proteinExistence type="predicted"/>
<dbReference type="AlphaFoldDB" id="A0A915IWA3"/>
<evidence type="ECO:0000313" key="2">
    <source>
        <dbReference type="Proteomes" id="UP000887565"/>
    </source>
</evidence>
<feature type="domain" description="DNA-dependent protein kinase catalytic subunit CC1/2" evidence="1">
    <location>
        <begin position="6"/>
        <end position="173"/>
    </location>
</feature>
<dbReference type="InterPro" id="IPR016024">
    <property type="entry name" value="ARM-type_fold"/>
</dbReference>
<reference evidence="3" key="1">
    <citation type="submission" date="2022-11" db="UniProtKB">
        <authorList>
            <consortium name="WormBaseParasite"/>
        </authorList>
    </citation>
    <scope>IDENTIFICATION</scope>
</reference>
<evidence type="ECO:0000313" key="3">
    <source>
        <dbReference type="WBParaSite" id="nRc.2.0.1.t18475-RA"/>
    </source>
</evidence>
<dbReference type="Pfam" id="PF20502">
    <property type="entry name" value="DNAPKcs_CC1-2"/>
    <property type="match status" value="1"/>
</dbReference>
<dbReference type="SUPFAM" id="SSF48371">
    <property type="entry name" value="ARM repeat"/>
    <property type="match status" value="1"/>
</dbReference>
<name>A0A915IWA3_ROMCU</name>
<dbReference type="WBParaSite" id="nRc.2.0.1.t18475-RA">
    <property type="protein sequence ID" value="nRc.2.0.1.t18475-RA"/>
    <property type="gene ID" value="nRc.2.0.1.g18475"/>
</dbReference>
<dbReference type="Proteomes" id="UP000887565">
    <property type="component" value="Unplaced"/>
</dbReference>
<evidence type="ECO:0000259" key="1">
    <source>
        <dbReference type="Pfam" id="PF20502"/>
    </source>
</evidence>
<accession>A0A915IWA3</accession>